<gene>
    <name evidence="1" type="ORF">HT134_43655</name>
</gene>
<comment type="caution">
    <text evidence="1">The sequence shown here is derived from an EMBL/GenBank/DDBJ whole genome shotgun (WGS) entry which is preliminary data.</text>
</comment>
<keyword evidence="2" id="KW-1185">Reference proteome</keyword>
<evidence type="ECO:0000313" key="2">
    <source>
        <dbReference type="Proteomes" id="UP000546126"/>
    </source>
</evidence>
<name>A0A7Y6MGG7_9ACTN</name>
<accession>A0A7Y6MGG7</accession>
<protein>
    <submittedName>
        <fullName evidence="1">Uncharacterized protein</fullName>
    </submittedName>
</protein>
<dbReference type="Proteomes" id="UP000546126">
    <property type="component" value="Unassembled WGS sequence"/>
</dbReference>
<dbReference type="EMBL" id="JABWGO010000023">
    <property type="protein sequence ID" value="NUW46952.1"/>
    <property type="molecule type" value="Genomic_DNA"/>
</dbReference>
<proteinExistence type="predicted"/>
<evidence type="ECO:0000313" key="1">
    <source>
        <dbReference type="EMBL" id="NUW46952.1"/>
    </source>
</evidence>
<dbReference type="RefSeq" id="WP_175606394.1">
    <property type="nucleotide sequence ID" value="NZ_JABWGO010000023.1"/>
</dbReference>
<organism evidence="1 2">
    <name type="scientific">Nonomuraea rhodomycinica</name>
    <dbReference type="NCBI Taxonomy" id="1712872"/>
    <lineage>
        <taxon>Bacteria</taxon>
        <taxon>Bacillati</taxon>
        <taxon>Actinomycetota</taxon>
        <taxon>Actinomycetes</taxon>
        <taxon>Streptosporangiales</taxon>
        <taxon>Streptosporangiaceae</taxon>
        <taxon>Nonomuraea</taxon>
    </lineage>
</organism>
<reference evidence="1 2" key="1">
    <citation type="submission" date="2020-06" db="EMBL/GenBank/DDBJ databases">
        <authorList>
            <person name="Chanama M."/>
        </authorList>
    </citation>
    <scope>NUCLEOTIDE SEQUENCE [LARGE SCALE GENOMIC DNA]</scope>
    <source>
        <strain evidence="1 2">TBRC6557</strain>
    </source>
</reference>
<sequence length="104" mass="11703">MTVVDLRYSAACLREARRDGRRPRPAAVRRRVDVRSRARAGSRDRWVSWAAGVEEGRARARLRLTLEAIRRTVNATTGGRPAVEAADALDVAPARHRRGAVWQY</sequence>
<dbReference type="AlphaFoldDB" id="A0A7Y6MGG7"/>